<proteinExistence type="predicted"/>
<feature type="region of interest" description="Disordered" evidence="1">
    <location>
        <begin position="1"/>
        <end position="44"/>
    </location>
</feature>
<reference evidence="2" key="1">
    <citation type="submission" date="2019-08" db="EMBL/GenBank/DDBJ databases">
        <authorList>
            <person name="Kucharzyk K."/>
            <person name="Murdoch R.W."/>
            <person name="Higgins S."/>
            <person name="Loffler F."/>
        </authorList>
    </citation>
    <scope>NUCLEOTIDE SEQUENCE</scope>
</reference>
<name>A0A645EJR9_9ZZZZ</name>
<organism evidence="2">
    <name type="scientific">bioreactor metagenome</name>
    <dbReference type="NCBI Taxonomy" id="1076179"/>
    <lineage>
        <taxon>unclassified sequences</taxon>
        <taxon>metagenomes</taxon>
        <taxon>ecological metagenomes</taxon>
    </lineage>
</organism>
<protein>
    <submittedName>
        <fullName evidence="2">Uncharacterized protein</fullName>
    </submittedName>
</protein>
<comment type="caution">
    <text evidence="2">The sequence shown here is derived from an EMBL/GenBank/DDBJ whole genome shotgun (WGS) entry which is preliminary data.</text>
</comment>
<accession>A0A645EJR9</accession>
<sequence>MGVPRAGGFVRVQHGGARPAVHRTQHTVGRQQHLGPRQHNTGDAERACNDRGVALGGPACRHNGQQLFVVHRNKVAGQ</sequence>
<evidence type="ECO:0000256" key="1">
    <source>
        <dbReference type="SAM" id="MobiDB-lite"/>
    </source>
</evidence>
<dbReference type="AlphaFoldDB" id="A0A645EJR9"/>
<evidence type="ECO:0000313" key="2">
    <source>
        <dbReference type="EMBL" id="MPN01379.1"/>
    </source>
</evidence>
<dbReference type="EMBL" id="VSSQ01047395">
    <property type="protein sequence ID" value="MPN01379.1"/>
    <property type="molecule type" value="Genomic_DNA"/>
</dbReference>
<gene>
    <name evidence="2" type="ORF">SDC9_148588</name>
</gene>